<keyword evidence="2" id="KW-0690">Ribosome biogenesis</keyword>
<dbReference type="GO" id="GO:0030490">
    <property type="term" value="P:maturation of SSU-rRNA"/>
    <property type="evidence" value="ECO:0007669"/>
    <property type="project" value="TreeGrafter"/>
</dbReference>
<evidence type="ECO:0000256" key="1">
    <source>
        <dbReference type="ARBA" id="ARBA00022490"/>
    </source>
</evidence>
<dbReference type="OrthoDB" id="10262062at2759"/>
<evidence type="ECO:0000256" key="2">
    <source>
        <dbReference type="ARBA" id="ARBA00022517"/>
    </source>
</evidence>
<evidence type="ECO:0000259" key="8">
    <source>
        <dbReference type="Pfam" id="PF04068"/>
    </source>
</evidence>
<evidence type="ECO:0000256" key="5">
    <source>
        <dbReference type="ARBA" id="ARBA00022691"/>
    </source>
</evidence>
<dbReference type="EMBL" id="OA883664">
    <property type="protein sequence ID" value="CAD7279401.1"/>
    <property type="molecule type" value="Genomic_DNA"/>
</dbReference>
<evidence type="ECO:0000256" key="4">
    <source>
        <dbReference type="ARBA" id="ARBA00022679"/>
    </source>
</evidence>
<accession>A0A7R9GFP5</accession>
<dbReference type="Pfam" id="PF04034">
    <property type="entry name" value="Ribo_biogen_C"/>
    <property type="match status" value="1"/>
</dbReference>
<dbReference type="EMBL" id="CAJPEX010001627">
    <property type="protein sequence ID" value="CAG0919553.1"/>
    <property type="molecule type" value="Genomic_DNA"/>
</dbReference>
<keyword evidence="3" id="KW-0698">rRNA processing</keyword>
<reference evidence="9" key="1">
    <citation type="submission" date="2020-11" db="EMBL/GenBank/DDBJ databases">
        <authorList>
            <person name="Tran Van P."/>
        </authorList>
    </citation>
    <scope>NUCLEOTIDE SEQUENCE</scope>
</reference>
<evidence type="ECO:0000313" key="9">
    <source>
        <dbReference type="EMBL" id="CAD7279401.1"/>
    </source>
</evidence>
<feature type="domain" description="RNase L inhibitor RLI-like possible metal-binding" evidence="8">
    <location>
        <begin position="43"/>
        <end position="73"/>
    </location>
</feature>
<proteinExistence type="predicted"/>
<gene>
    <name evidence="9" type="ORF">NMOB1V02_LOCUS7074</name>
</gene>
<feature type="domain" description="16S/18S rRNA aminocarboxypropyltransferase Tsr3 C-terminal" evidence="7">
    <location>
        <begin position="126"/>
        <end position="218"/>
    </location>
</feature>
<keyword evidence="4" id="KW-0808">Transferase</keyword>
<name>A0A7R9GFP5_9CRUS</name>
<protein>
    <recommendedName>
        <fullName evidence="11">18S rRNA aminocarboxypropyltransferase</fullName>
    </recommendedName>
</protein>
<dbReference type="InterPro" id="IPR007209">
    <property type="entry name" value="RNaseL-inhib-like_metal-bd_dom"/>
</dbReference>
<dbReference type="Proteomes" id="UP000678499">
    <property type="component" value="Unassembled WGS sequence"/>
</dbReference>
<sequence>MATCDLEHGVKSLKCASSSDSEDDDDDDASSDEDALKNVSLGMWDLGHCDPKRCSGRKLARLRVVRLLKIGEKFPGVVLSPKGERSPPVLYWALFRRRLVIQKSGASNRISADNLKSFTSYLGFTNMVISRADKDLIEKAGLAVVDCSWTRLEDVKWSKVGKGAPRLLPFLIAANPTHYGRPCELSCAEALAAGLYIIGSLIRIYSLLMSPFRFADCFEQPGVGQMTEQDQLSLKKTFAFSVFAH</sequence>
<dbReference type="PANTHER" id="PTHR20426">
    <property type="entry name" value="RIBOSOME BIOGENESIS PROTEIN TSR3 HOMOLOG"/>
    <property type="match status" value="1"/>
</dbReference>
<evidence type="ECO:0000259" key="7">
    <source>
        <dbReference type="Pfam" id="PF04034"/>
    </source>
</evidence>
<keyword evidence="10" id="KW-1185">Reference proteome</keyword>
<dbReference type="PANTHER" id="PTHR20426:SF0">
    <property type="entry name" value="18S RRNA AMINOCARBOXYPROPYLTRANSFERASE"/>
    <property type="match status" value="1"/>
</dbReference>
<dbReference type="Pfam" id="PF04068">
    <property type="entry name" value="Fer4_RLI"/>
    <property type="match status" value="1"/>
</dbReference>
<keyword evidence="5" id="KW-0949">S-adenosyl-L-methionine</keyword>
<evidence type="ECO:0000313" key="10">
    <source>
        <dbReference type="Proteomes" id="UP000678499"/>
    </source>
</evidence>
<feature type="region of interest" description="Disordered" evidence="6">
    <location>
        <begin position="1"/>
        <end position="33"/>
    </location>
</feature>
<feature type="compositionally biased region" description="Basic and acidic residues" evidence="6">
    <location>
        <begin position="1"/>
        <end position="10"/>
    </location>
</feature>
<evidence type="ECO:0008006" key="11">
    <source>
        <dbReference type="Google" id="ProtNLM"/>
    </source>
</evidence>
<dbReference type="AlphaFoldDB" id="A0A7R9GFP5"/>
<organism evidence="9">
    <name type="scientific">Notodromas monacha</name>
    <dbReference type="NCBI Taxonomy" id="399045"/>
    <lineage>
        <taxon>Eukaryota</taxon>
        <taxon>Metazoa</taxon>
        <taxon>Ecdysozoa</taxon>
        <taxon>Arthropoda</taxon>
        <taxon>Crustacea</taxon>
        <taxon>Oligostraca</taxon>
        <taxon>Ostracoda</taxon>
        <taxon>Podocopa</taxon>
        <taxon>Podocopida</taxon>
        <taxon>Cypridocopina</taxon>
        <taxon>Cypridoidea</taxon>
        <taxon>Cyprididae</taxon>
        <taxon>Notodromas</taxon>
    </lineage>
</organism>
<feature type="compositionally biased region" description="Acidic residues" evidence="6">
    <location>
        <begin position="20"/>
        <end position="33"/>
    </location>
</feature>
<keyword evidence="1" id="KW-0963">Cytoplasm</keyword>
<evidence type="ECO:0000256" key="3">
    <source>
        <dbReference type="ARBA" id="ARBA00022552"/>
    </source>
</evidence>
<dbReference type="InterPro" id="IPR007177">
    <property type="entry name" value="Tsr3_C"/>
</dbReference>
<dbReference type="InterPro" id="IPR022968">
    <property type="entry name" value="Tsr3-like"/>
</dbReference>
<evidence type="ECO:0000256" key="6">
    <source>
        <dbReference type="SAM" id="MobiDB-lite"/>
    </source>
</evidence>
<dbReference type="GO" id="GO:0106388">
    <property type="term" value="F:rRNA small subunit aminocarboxypropyltransferase activity"/>
    <property type="evidence" value="ECO:0007669"/>
    <property type="project" value="InterPro"/>
</dbReference>